<dbReference type="PROSITE" id="PS00562">
    <property type="entry name" value="CBM1_1"/>
    <property type="match status" value="1"/>
</dbReference>
<dbReference type="Proteomes" id="UP001302126">
    <property type="component" value="Unassembled WGS sequence"/>
</dbReference>
<dbReference type="InterPro" id="IPR036434">
    <property type="entry name" value="Beta_cellobiohydrolase_sf"/>
</dbReference>
<dbReference type="GO" id="GO:0030248">
    <property type="term" value="F:cellulose binding"/>
    <property type="evidence" value="ECO:0007669"/>
    <property type="project" value="InterPro"/>
</dbReference>
<dbReference type="Gene3D" id="3.20.20.40">
    <property type="entry name" value="1, 4-beta cellobiohydrolase"/>
    <property type="match status" value="1"/>
</dbReference>
<feature type="active site" description="Proton acceptor" evidence="9">
    <location>
        <position position="341"/>
    </location>
</feature>
<feature type="binding site" evidence="10">
    <location>
        <position position="77"/>
    </location>
    <ligand>
        <name>substrate</name>
    </ligand>
</feature>
<evidence type="ECO:0000313" key="15">
    <source>
        <dbReference type="EMBL" id="KAK4185842.1"/>
    </source>
</evidence>
<dbReference type="PROSITE" id="PS51164">
    <property type="entry name" value="CBM1_2"/>
    <property type="match status" value="1"/>
</dbReference>
<dbReference type="PANTHER" id="PTHR34876:SF10">
    <property type="entry name" value="GLUCANASE"/>
    <property type="match status" value="1"/>
</dbReference>
<keyword evidence="7 12" id="KW-0326">Glycosidase</keyword>
<feature type="binding site" evidence="10">
    <location>
        <position position="307"/>
    </location>
    <ligand>
        <name>substrate</name>
    </ligand>
</feature>
<dbReference type="SMART" id="SM00236">
    <property type="entry name" value="fCBD"/>
    <property type="match status" value="1"/>
</dbReference>
<keyword evidence="3 12" id="KW-0732">Signal</keyword>
<name>A0AAN7AH76_9PEZI</name>
<evidence type="ECO:0000313" key="16">
    <source>
        <dbReference type="Proteomes" id="UP001302126"/>
    </source>
</evidence>
<dbReference type="PANTHER" id="PTHR34876">
    <property type="match status" value="1"/>
</dbReference>
<comment type="similarity">
    <text evidence="12">Belongs to the glycosyl hydrolase family 6.</text>
</comment>
<feature type="domain" description="CBM1" evidence="14">
    <location>
        <begin position="402"/>
        <end position="437"/>
    </location>
</feature>
<dbReference type="GO" id="GO:0004553">
    <property type="term" value="F:hydrolase activity, hydrolyzing O-glycosyl compounds"/>
    <property type="evidence" value="ECO:0007669"/>
    <property type="project" value="InterPro"/>
</dbReference>
<evidence type="ECO:0000256" key="8">
    <source>
        <dbReference type="ARBA" id="ARBA00023326"/>
    </source>
</evidence>
<protein>
    <recommendedName>
        <fullName evidence="12">Glucanase</fullName>
        <ecNumber evidence="12">3.2.1.-</ecNumber>
    </recommendedName>
</protein>
<organism evidence="15 16">
    <name type="scientific">Podospora australis</name>
    <dbReference type="NCBI Taxonomy" id="1536484"/>
    <lineage>
        <taxon>Eukaryota</taxon>
        <taxon>Fungi</taxon>
        <taxon>Dikarya</taxon>
        <taxon>Ascomycota</taxon>
        <taxon>Pezizomycotina</taxon>
        <taxon>Sordariomycetes</taxon>
        <taxon>Sordariomycetidae</taxon>
        <taxon>Sordariales</taxon>
        <taxon>Podosporaceae</taxon>
        <taxon>Podospora</taxon>
    </lineage>
</organism>
<feature type="region of interest" description="Disordered" evidence="13">
    <location>
        <begin position="370"/>
        <end position="398"/>
    </location>
</feature>
<evidence type="ECO:0000256" key="4">
    <source>
        <dbReference type="ARBA" id="ARBA00022801"/>
    </source>
</evidence>
<evidence type="ECO:0000256" key="3">
    <source>
        <dbReference type="ARBA" id="ARBA00022729"/>
    </source>
</evidence>
<dbReference type="GO" id="GO:0030245">
    <property type="term" value="P:cellulose catabolic process"/>
    <property type="evidence" value="ECO:0007669"/>
    <property type="project" value="UniProtKB-KW"/>
</dbReference>
<dbReference type="EC" id="3.2.1.-" evidence="12"/>
<evidence type="ECO:0000256" key="2">
    <source>
        <dbReference type="ARBA" id="ARBA00022525"/>
    </source>
</evidence>
<dbReference type="AlphaFoldDB" id="A0AAN7AH76"/>
<keyword evidence="16" id="KW-1185">Reference proteome</keyword>
<feature type="signal peptide" evidence="12">
    <location>
        <begin position="1"/>
        <end position="18"/>
    </location>
</feature>
<feature type="binding site" evidence="10">
    <location>
        <position position="339"/>
    </location>
    <ligand>
        <name>substrate</name>
    </ligand>
</feature>
<dbReference type="PRINTS" id="PR00733">
    <property type="entry name" value="GLHYDRLASE6"/>
</dbReference>
<evidence type="ECO:0000256" key="1">
    <source>
        <dbReference type="ARBA" id="ARBA00004613"/>
    </source>
</evidence>
<dbReference type="InterPro" id="IPR001524">
    <property type="entry name" value="Glyco_hydro_6_CS"/>
</dbReference>
<dbReference type="Pfam" id="PF01341">
    <property type="entry name" value="Glyco_hydro_6"/>
    <property type="match status" value="1"/>
</dbReference>
<evidence type="ECO:0000256" key="9">
    <source>
        <dbReference type="PIRSR" id="PIRSR001100-1"/>
    </source>
</evidence>
<keyword evidence="2" id="KW-0964">Secreted</keyword>
<dbReference type="InterPro" id="IPR016288">
    <property type="entry name" value="Beta_cellobiohydrolase"/>
</dbReference>
<dbReference type="SUPFAM" id="SSF57180">
    <property type="entry name" value="Cellulose-binding domain"/>
    <property type="match status" value="1"/>
</dbReference>
<proteinExistence type="inferred from homology"/>
<feature type="active site" description="Proton donor" evidence="9 11">
    <location>
        <position position="164"/>
    </location>
</feature>
<feature type="binding site" evidence="10">
    <location>
        <position position="335"/>
    </location>
    <ligand>
        <name>substrate</name>
    </ligand>
</feature>
<sequence length="437" mass="45919">MRVAFAILAGLLANTGSASPLEARQSGTNPFVGRSLLVNPKYSESLEKTRQAFLSRGDQTNAAKVQYVQNKVGTFVWISNIFLLGDIDDAIRNARAAQARGEKPIVGLVLYNLPDRDCSAGHSSGELSLDQNGLNRYRSEYVQPFAQKLKAASDLQFAVVLEPDAIGNMVTGTTAFCKNARGPQQDGIAYAIQQLQASHIHLYLDVANGGWLGWADNLKPTAAEVATILQKAGGNARIRGYSSNVSNYNPYSTNNPPPYTAGSPSADESRYATSLGNALRERGLPTSFIIDQGRVALDGARKEWGEWCNVSPAGFGQPFTTNTNNANVDAIVWVKPGGESDGTCGMSGAPAAGSWFDAYAQMLTTNAHPDIRAGGGNAPGPSSTSAAPVPSATAPGGGGGGNCAPRWAQCGGQGWSGPTCCSEGTCQASNQWYSQCL</sequence>
<keyword evidence="5 12" id="KW-0136">Cellulose degradation</keyword>
<evidence type="ECO:0000256" key="5">
    <source>
        <dbReference type="ARBA" id="ARBA00023001"/>
    </source>
</evidence>
<feature type="compositionally biased region" description="Low complexity" evidence="13">
    <location>
        <begin position="379"/>
        <end position="394"/>
    </location>
</feature>
<feature type="binding site" evidence="10">
    <location>
        <position position="247"/>
    </location>
    <ligand>
        <name>substrate</name>
    </ligand>
</feature>
<dbReference type="Pfam" id="PF00734">
    <property type="entry name" value="CBM_1"/>
    <property type="match status" value="1"/>
</dbReference>
<evidence type="ECO:0000256" key="10">
    <source>
        <dbReference type="PIRSR" id="PIRSR001100-2"/>
    </source>
</evidence>
<dbReference type="InterPro" id="IPR000254">
    <property type="entry name" value="CBD"/>
</dbReference>
<evidence type="ECO:0000259" key="14">
    <source>
        <dbReference type="PROSITE" id="PS51164"/>
    </source>
</evidence>
<evidence type="ECO:0000256" key="12">
    <source>
        <dbReference type="RuleBase" id="RU361186"/>
    </source>
</evidence>
<gene>
    <name evidence="15" type="ORF">QBC35DRAFT_388657</name>
</gene>
<comment type="caution">
    <text evidence="15">The sequence shown here is derived from an EMBL/GenBank/DDBJ whole genome shotgun (WGS) entry which is preliminary data.</text>
</comment>
<reference evidence="15" key="1">
    <citation type="journal article" date="2023" name="Mol. Phylogenet. Evol.">
        <title>Genome-scale phylogeny and comparative genomics of the fungal order Sordariales.</title>
        <authorList>
            <person name="Hensen N."/>
            <person name="Bonometti L."/>
            <person name="Westerberg I."/>
            <person name="Brannstrom I.O."/>
            <person name="Guillou S."/>
            <person name="Cros-Aarteil S."/>
            <person name="Calhoun S."/>
            <person name="Haridas S."/>
            <person name="Kuo A."/>
            <person name="Mondo S."/>
            <person name="Pangilinan J."/>
            <person name="Riley R."/>
            <person name="LaButti K."/>
            <person name="Andreopoulos B."/>
            <person name="Lipzen A."/>
            <person name="Chen C."/>
            <person name="Yan M."/>
            <person name="Daum C."/>
            <person name="Ng V."/>
            <person name="Clum A."/>
            <person name="Steindorff A."/>
            <person name="Ohm R.A."/>
            <person name="Martin F."/>
            <person name="Silar P."/>
            <person name="Natvig D.O."/>
            <person name="Lalanne C."/>
            <person name="Gautier V."/>
            <person name="Ament-Velasquez S.L."/>
            <person name="Kruys A."/>
            <person name="Hutchinson M.I."/>
            <person name="Powell A.J."/>
            <person name="Barry K."/>
            <person name="Miller A.N."/>
            <person name="Grigoriev I.V."/>
            <person name="Debuchy R."/>
            <person name="Gladieux P."/>
            <person name="Hiltunen Thoren M."/>
            <person name="Johannesson H."/>
        </authorList>
    </citation>
    <scope>NUCLEOTIDE SEQUENCE</scope>
    <source>
        <strain evidence="15">PSN309</strain>
    </source>
</reference>
<comment type="subcellular location">
    <subcellularLocation>
        <location evidence="1">Secreted</location>
    </subcellularLocation>
</comment>
<dbReference type="PROSITE" id="PS00656">
    <property type="entry name" value="GLYCOSYL_HYDROL_F6_2"/>
    <property type="match status" value="1"/>
</dbReference>
<evidence type="ECO:0000256" key="11">
    <source>
        <dbReference type="PROSITE-ProRule" id="PRU10057"/>
    </source>
</evidence>
<evidence type="ECO:0000256" key="7">
    <source>
        <dbReference type="ARBA" id="ARBA00023295"/>
    </source>
</evidence>
<feature type="binding site" evidence="10">
    <location>
        <position position="211"/>
    </location>
    <ligand>
        <name>substrate</name>
    </ligand>
</feature>
<evidence type="ECO:0000256" key="6">
    <source>
        <dbReference type="ARBA" id="ARBA00023277"/>
    </source>
</evidence>
<dbReference type="GO" id="GO:0005576">
    <property type="term" value="C:extracellular region"/>
    <property type="evidence" value="ECO:0007669"/>
    <property type="project" value="UniProtKB-SubCell"/>
</dbReference>
<dbReference type="EMBL" id="MU864438">
    <property type="protein sequence ID" value="KAK4185842.1"/>
    <property type="molecule type" value="Genomic_DNA"/>
</dbReference>
<keyword evidence="6 12" id="KW-0119">Carbohydrate metabolism</keyword>
<dbReference type="SUPFAM" id="SSF51989">
    <property type="entry name" value="Glycosyl hydrolases family 6, cellulases"/>
    <property type="match status" value="1"/>
</dbReference>
<dbReference type="InterPro" id="IPR035971">
    <property type="entry name" value="CBD_sf"/>
</dbReference>
<dbReference type="PIRSF" id="PIRSF001100">
    <property type="entry name" value="Beta_cellobiohydrolase"/>
    <property type="match status" value="1"/>
</dbReference>
<feature type="chain" id="PRO_5042670266" description="Glucanase" evidence="12">
    <location>
        <begin position="19"/>
        <end position="437"/>
    </location>
</feature>
<keyword evidence="4 12" id="KW-0378">Hydrolase</keyword>
<keyword evidence="8 12" id="KW-0624">Polysaccharide degradation</keyword>
<reference evidence="15" key="2">
    <citation type="submission" date="2023-05" db="EMBL/GenBank/DDBJ databases">
        <authorList>
            <consortium name="Lawrence Berkeley National Laboratory"/>
            <person name="Steindorff A."/>
            <person name="Hensen N."/>
            <person name="Bonometti L."/>
            <person name="Westerberg I."/>
            <person name="Brannstrom I.O."/>
            <person name="Guillou S."/>
            <person name="Cros-Aarteil S."/>
            <person name="Calhoun S."/>
            <person name="Haridas S."/>
            <person name="Kuo A."/>
            <person name="Mondo S."/>
            <person name="Pangilinan J."/>
            <person name="Riley R."/>
            <person name="Labutti K."/>
            <person name="Andreopoulos B."/>
            <person name="Lipzen A."/>
            <person name="Chen C."/>
            <person name="Yanf M."/>
            <person name="Daum C."/>
            <person name="Ng V."/>
            <person name="Clum A."/>
            <person name="Ohm R."/>
            <person name="Martin F."/>
            <person name="Silar P."/>
            <person name="Natvig D."/>
            <person name="Lalanne C."/>
            <person name="Gautier V."/>
            <person name="Ament-Velasquez S.L."/>
            <person name="Kruys A."/>
            <person name="Hutchinson M.I."/>
            <person name="Powell A.J."/>
            <person name="Barry K."/>
            <person name="Miller A.N."/>
            <person name="Grigoriev I.V."/>
            <person name="Debuchy R."/>
            <person name="Gladieux P."/>
            <person name="Thoren M.H."/>
            <person name="Johannesson H."/>
        </authorList>
    </citation>
    <scope>NUCLEOTIDE SEQUENCE</scope>
    <source>
        <strain evidence="15">PSN309</strain>
    </source>
</reference>
<evidence type="ECO:0000256" key="13">
    <source>
        <dbReference type="SAM" id="MobiDB-lite"/>
    </source>
</evidence>
<accession>A0AAN7AH76</accession>